<dbReference type="EMBL" id="JAKJXO020000026">
    <property type="protein sequence ID" value="KAL1591462.1"/>
    <property type="molecule type" value="Genomic_DNA"/>
</dbReference>
<feature type="region of interest" description="Disordered" evidence="1">
    <location>
        <begin position="1"/>
        <end position="57"/>
    </location>
</feature>
<evidence type="ECO:0000313" key="3">
    <source>
        <dbReference type="Proteomes" id="UP001521785"/>
    </source>
</evidence>
<name>A0ABR3QHZ1_9PLEO</name>
<protein>
    <submittedName>
        <fullName evidence="2">Uncharacterized protein</fullName>
    </submittedName>
</protein>
<gene>
    <name evidence="2" type="ORF">SLS60_011962</name>
</gene>
<sequence>MGSNPKSALPKKPAPEKTTPKVPSSAGKADLVQNLPTSRADVPSDRSLLAERRKQQEWQKKELARQNRAVERRAKKIANGFLYKGRWIEPVVKKPLILKIDDESAGSQECPVVIEDEEVTARKRRSSPMVVIPMKSREYRKQFRDLEEYEDEVPPLAHAATTADVVTAATFPGPGSFNVRIPSATLTFFGDKNRSTHHTMRNGNFGPDITTSFDRQYPRIAEMFETHMLDAQDDAGSLCDFVVDDNEELEWI</sequence>
<reference evidence="2 3" key="1">
    <citation type="submission" date="2024-02" db="EMBL/GenBank/DDBJ databases">
        <title>De novo assembly and annotation of 12 fungi associated with fruit tree decline syndrome in Ontario, Canada.</title>
        <authorList>
            <person name="Sulman M."/>
            <person name="Ellouze W."/>
            <person name="Ilyukhin E."/>
        </authorList>
    </citation>
    <scope>NUCLEOTIDE SEQUENCE [LARGE SCALE GENOMIC DNA]</scope>
    <source>
        <strain evidence="2 3">M42-189</strain>
    </source>
</reference>
<evidence type="ECO:0000256" key="1">
    <source>
        <dbReference type="SAM" id="MobiDB-lite"/>
    </source>
</evidence>
<proteinExistence type="predicted"/>
<accession>A0ABR3QHZ1</accession>
<comment type="caution">
    <text evidence="2">The sequence shown here is derived from an EMBL/GenBank/DDBJ whole genome shotgun (WGS) entry which is preliminary data.</text>
</comment>
<organism evidence="2 3">
    <name type="scientific">Paraconiothyrium brasiliense</name>
    <dbReference type="NCBI Taxonomy" id="300254"/>
    <lineage>
        <taxon>Eukaryota</taxon>
        <taxon>Fungi</taxon>
        <taxon>Dikarya</taxon>
        <taxon>Ascomycota</taxon>
        <taxon>Pezizomycotina</taxon>
        <taxon>Dothideomycetes</taxon>
        <taxon>Pleosporomycetidae</taxon>
        <taxon>Pleosporales</taxon>
        <taxon>Massarineae</taxon>
        <taxon>Didymosphaeriaceae</taxon>
        <taxon>Paraconiothyrium</taxon>
    </lineage>
</organism>
<feature type="compositionally biased region" description="Basic and acidic residues" evidence="1">
    <location>
        <begin position="42"/>
        <end position="57"/>
    </location>
</feature>
<keyword evidence="3" id="KW-1185">Reference proteome</keyword>
<evidence type="ECO:0000313" key="2">
    <source>
        <dbReference type="EMBL" id="KAL1591462.1"/>
    </source>
</evidence>
<dbReference type="Proteomes" id="UP001521785">
    <property type="component" value="Unassembled WGS sequence"/>
</dbReference>